<reference evidence="1 2" key="1">
    <citation type="submission" date="2020-06" db="EMBL/GenBank/DDBJ databases">
        <authorList>
            <person name="Li R."/>
            <person name="Bekaert M."/>
        </authorList>
    </citation>
    <scope>NUCLEOTIDE SEQUENCE [LARGE SCALE GENOMIC DNA]</scope>
    <source>
        <strain evidence="2">wild</strain>
    </source>
</reference>
<dbReference type="Proteomes" id="UP000507470">
    <property type="component" value="Unassembled WGS sequence"/>
</dbReference>
<dbReference type="InterPro" id="IPR036514">
    <property type="entry name" value="SGNH_hydro_sf"/>
</dbReference>
<dbReference type="Gene3D" id="3.40.50.1110">
    <property type="entry name" value="SGNH hydrolase"/>
    <property type="match status" value="1"/>
</dbReference>
<accession>A0A6J8A0L2</accession>
<dbReference type="AlphaFoldDB" id="A0A6J8A0L2"/>
<gene>
    <name evidence="1" type="ORF">MCOR_2002</name>
</gene>
<dbReference type="SUPFAM" id="SSF52266">
    <property type="entry name" value="SGNH hydrolase"/>
    <property type="match status" value="1"/>
</dbReference>
<protein>
    <submittedName>
        <fullName evidence="1">Uncharacterized protein</fullName>
    </submittedName>
</protein>
<organism evidence="1 2">
    <name type="scientific">Mytilus coruscus</name>
    <name type="common">Sea mussel</name>
    <dbReference type="NCBI Taxonomy" id="42192"/>
    <lineage>
        <taxon>Eukaryota</taxon>
        <taxon>Metazoa</taxon>
        <taxon>Spiralia</taxon>
        <taxon>Lophotrochozoa</taxon>
        <taxon>Mollusca</taxon>
        <taxon>Bivalvia</taxon>
        <taxon>Autobranchia</taxon>
        <taxon>Pteriomorphia</taxon>
        <taxon>Mytilida</taxon>
        <taxon>Mytiloidea</taxon>
        <taxon>Mytilidae</taxon>
        <taxon>Mytilinae</taxon>
        <taxon>Mytilus</taxon>
    </lineage>
</organism>
<dbReference type="OrthoDB" id="6088034at2759"/>
<proteinExistence type="predicted"/>
<dbReference type="EMBL" id="CACVKT020000425">
    <property type="protein sequence ID" value="CAC5358970.1"/>
    <property type="molecule type" value="Genomic_DNA"/>
</dbReference>
<keyword evidence="2" id="KW-1185">Reference proteome</keyword>
<evidence type="ECO:0000313" key="1">
    <source>
        <dbReference type="EMBL" id="CAC5358970.1"/>
    </source>
</evidence>
<evidence type="ECO:0000313" key="2">
    <source>
        <dbReference type="Proteomes" id="UP000507470"/>
    </source>
</evidence>
<name>A0A6J8A0L2_MYTCO</name>
<sequence length="534" mass="61323">MSITVRFIYNFVQRTCSHFSGTNRYLRIAGSPITIWIVGSSLVKNAFVQARTRPGGINLGLDQNGVRLWWLGKSGMRLNDLLNRIKLMLRYEEPPTYLVLHIGGNDLGEIKTGVLRNRLKNYLKKVSELLLQAQLLPSVLAWKFNKAKHHTNDVGCGMPVVQEKKSRNRVDNEKLVHLIDYILSSNIVKDLPYGTKTMKLSSGEIVEVPNLIRSLAPSSLITQYIQYCETEDIKPLGTSTLYKILNDCSASVRKCIEGLDYYVAEGGRSFLDLENIIEKLEITDERKKEMISCLLSDMESQQWNINQKQLINEYRIYHQNMGLLVNEIDSNGPTGKMPKLPKKPKQRLSDIYGLKKVNKEKMTPQELHQYLSDNIADINHTISRETFGYAYLLSGNESETNIVDKLNKGIRNLKRQDAQTLLIYINFGIFLNLTKTWLENEKKEGRIKQSWSAWLKEKTGYSDDHARKLRALAKVLYGYEQFFHVGLPLNFILRKLKEIDIMLQIPEHNAFWKRPVAVPTTNNLQSSQDDSLTL</sequence>